<evidence type="ECO:0000313" key="6">
    <source>
        <dbReference type="EMBL" id="KAL3532492.1"/>
    </source>
</evidence>
<proteinExistence type="inferred from homology"/>
<dbReference type="PANTHER" id="PTHR31344:SF0">
    <property type="entry name" value="NUCLEAR PORE COMPLEX PROTEIN NUP205"/>
    <property type="match status" value="1"/>
</dbReference>
<dbReference type="Proteomes" id="UP001630127">
    <property type="component" value="Unassembled WGS sequence"/>
</dbReference>
<comment type="subcellular location">
    <subcellularLocation>
        <location evidence="1">Nucleus</location>
    </subcellularLocation>
</comment>
<protein>
    <submittedName>
        <fullName evidence="6">Uncharacterized protein</fullName>
    </submittedName>
</protein>
<evidence type="ECO:0000256" key="3">
    <source>
        <dbReference type="ARBA" id="ARBA00022448"/>
    </source>
</evidence>
<accession>A0ABD3AMU8</accession>
<evidence type="ECO:0000313" key="7">
    <source>
        <dbReference type="Proteomes" id="UP001630127"/>
    </source>
</evidence>
<feature type="region of interest" description="Disordered" evidence="5">
    <location>
        <begin position="1"/>
        <end position="75"/>
    </location>
</feature>
<comment type="similarity">
    <text evidence="2">Belongs to the NUP186/NUP192/NUP205 family.</text>
</comment>
<name>A0ABD3AMU8_9GENT</name>
<evidence type="ECO:0000256" key="1">
    <source>
        <dbReference type="ARBA" id="ARBA00004123"/>
    </source>
</evidence>
<sequence>MVSDSNDPTRGKHCRSPSDYENDTEAPSKRRKHSHLKHHRHRHCRIKKSKKNEKRNGDEGEILEEDDDGGEAKKKKENVDLLPASSFTVLLSSFGEMMVWKRRYSDTMDCCTSDFMSGKNVFRNVMGTLFPGVNSIIAERTNQIDGQLLESCNCFRLLAPAMSVRFFLRQLQSRCFLQSCLISISNVSYQDDRLSLESMQQIYTLEGDIALLLRITLKCGRSGALFLFSMDSLEHFLLGSLLQFIGLAIYPRALNPSQAFAEQPVYRKQFTLDFMSAKNVFRNVMGILLPGVNPIIAEHTSQICGQLLLKAVLLSLEVSLLVLEKDVTVSHSCHLLYQIVEDSSEDSGVPILQVILDVLEKLSKPDVNALLHEFGFQLLYELHADPLTICPAMDLLNTKNQFFLMHQGDTFVVAPVS</sequence>
<evidence type="ECO:0000256" key="4">
    <source>
        <dbReference type="ARBA" id="ARBA00023242"/>
    </source>
</evidence>
<organism evidence="6 7">
    <name type="scientific">Cinchona calisaya</name>
    <dbReference type="NCBI Taxonomy" id="153742"/>
    <lineage>
        <taxon>Eukaryota</taxon>
        <taxon>Viridiplantae</taxon>
        <taxon>Streptophyta</taxon>
        <taxon>Embryophyta</taxon>
        <taxon>Tracheophyta</taxon>
        <taxon>Spermatophyta</taxon>
        <taxon>Magnoliopsida</taxon>
        <taxon>eudicotyledons</taxon>
        <taxon>Gunneridae</taxon>
        <taxon>Pentapetalae</taxon>
        <taxon>asterids</taxon>
        <taxon>lamiids</taxon>
        <taxon>Gentianales</taxon>
        <taxon>Rubiaceae</taxon>
        <taxon>Cinchonoideae</taxon>
        <taxon>Cinchoneae</taxon>
        <taxon>Cinchona</taxon>
    </lineage>
</organism>
<evidence type="ECO:0000256" key="5">
    <source>
        <dbReference type="SAM" id="MobiDB-lite"/>
    </source>
</evidence>
<dbReference type="GO" id="GO:0005634">
    <property type="term" value="C:nucleus"/>
    <property type="evidence" value="ECO:0007669"/>
    <property type="project" value="UniProtKB-SubCell"/>
</dbReference>
<dbReference type="AlphaFoldDB" id="A0ABD3AMU8"/>
<keyword evidence="4" id="KW-0539">Nucleus</keyword>
<dbReference type="PANTHER" id="PTHR31344">
    <property type="entry name" value="NUCLEAR PORE COMPLEX PROTEIN NUP205"/>
    <property type="match status" value="1"/>
</dbReference>
<keyword evidence="3" id="KW-0813">Transport</keyword>
<evidence type="ECO:0000256" key="2">
    <source>
        <dbReference type="ARBA" id="ARBA00005892"/>
    </source>
</evidence>
<comment type="caution">
    <text evidence="6">The sequence shown here is derived from an EMBL/GenBank/DDBJ whole genome shotgun (WGS) entry which is preliminary data.</text>
</comment>
<feature type="compositionally biased region" description="Basic residues" evidence="5">
    <location>
        <begin position="29"/>
        <end position="53"/>
    </location>
</feature>
<gene>
    <name evidence="6" type="ORF">ACH5RR_006013</name>
</gene>
<dbReference type="EMBL" id="JBJUIK010000003">
    <property type="protein sequence ID" value="KAL3532492.1"/>
    <property type="molecule type" value="Genomic_DNA"/>
</dbReference>
<dbReference type="InterPro" id="IPR021827">
    <property type="entry name" value="Nup186/Nup192/Nup205"/>
</dbReference>
<feature type="compositionally biased region" description="Acidic residues" evidence="5">
    <location>
        <begin position="59"/>
        <end position="69"/>
    </location>
</feature>
<reference evidence="6 7" key="1">
    <citation type="submission" date="2024-11" db="EMBL/GenBank/DDBJ databases">
        <title>A near-complete genome assembly of Cinchona calisaya.</title>
        <authorList>
            <person name="Lian D.C."/>
            <person name="Zhao X.W."/>
            <person name="Wei L."/>
        </authorList>
    </citation>
    <scope>NUCLEOTIDE SEQUENCE [LARGE SCALE GENOMIC DNA]</scope>
    <source>
        <tissue evidence="6">Nenye</tissue>
    </source>
</reference>
<keyword evidence="7" id="KW-1185">Reference proteome</keyword>